<evidence type="ECO:0000256" key="1">
    <source>
        <dbReference type="ARBA" id="ARBA00004141"/>
    </source>
</evidence>
<name>A0AA39L7D1_SARSR</name>
<feature type="transmembrane region" description="Helical" evidence="7">
    <location>
        <begin position="20"/>
        <end position="41"/>
    </location>
</feature>
<feature type="compositionally biased region" description="Low complexity" evidence="6">
    <location>
        <begin position="288"/>
        <end position="301"/>
    </location>
</feature>
<keyword evidence="2 7" id="KW-0812">Transmembrane</keyword>
<feature type="transmembrane region" description="Helical" evidence="7">
    <location>
        <begin position="102"/>
        <end position="121"/>
    </location>
</feature>
<feature type="region of interest" description="Disordered" evidence="6">
    <location>
        <begin position="280"/>
        <end position="317"/>
    </location>
</feature>
<feature type="region of interest" description="Disordered" evidence="6">
    <location>
        <begin position="342"/>
        <end position="367"/>
    </location>
</feature>
<feature type="transmembrane region" description="Helical" evidence="7">
    <location>
        <begin position="62"/>
        <end position="82"/>
    </location>
</feature>
<feature type="transmembrane region" description="Helical" evidence="7">
    <location>
        <begin position="133"/>
        <end position="155"/>
    </location>
</feature>
<feature type="transmembrane region" description="Helical" evidence="7">
    <location>
        <begin position="213"/>
        <end position="232"/>
    </location>
</feature>
<evidence type="ECO:0000256" key="2">
    <source>
        <dbReference type="ARBA" id="ARBA00022692"/>
    </source>
</evidence>
<keyword evidence="3 7" id="KW-1133">Transmembrane helix</keyword>
<dbReference type="AlphaFoldDB" id="A0AA39L7D1"/>
<feature type="transmembrane region" description="Helical" evidence="7">
    <location>
        <begin position="247"/>
        <end position="272"/>
    </location>
</feature>
<evidence type="ECO:0000256" key="4">
    <source>
        <dbReference type="ARBA" id="ARBA00023136"/>
    </source>
</evidence>
<comment type="subcellular location">
    <subcellularLocation>
        <location evidence="1">Membrane</location>
        <topology evidence="1">Multi-pass membrane protein</topology>
    </subcellularLocation>
</comment>
<keyword evidence="10" id="KW-1185">Reference proteome</keyword>
<evidence type="ECO:0000256" key="3">
    <source>
        <dbReference type="ARBA" id="ARBA00022989"/>
    </source>
</evidence>
<dbReference type="Proteomes" id="UP001175261">
    <property type="component" value="Unassembled WGS sequence"/>
</dbReference>
<sequence length="367" mass="40264">MVWVKNATEEVNDQSQYPVIITVCIVLTVISMLVVGGRLWIRSKSRGLAGDDHMSLLSEVFVILYAVLTIVQTKYGLGLPIALRPKENLVIFTRVNFAGRPVYQMGISFFKIALLISYLRLLKGTAHKTYRLVVWITIILVFMSHVGCTLSLIFACDPVDKSWNPMKEGKCLPPGPSFTGYAMVTIVSDVAVALIPVPVLLGLNIPLEKKLGLIMIFALGLFTTICSIMRYLQINRIQNGDGNSTMLVLWGTIEFNVGNIVSSLPFLAPVFVRKAKAYRSKGSGGQDFSGDGSRSKGSSKGRSTKEHYPLNDFDAAGSAFQSDPKALSVSEEYILKTCATAKADSVESRDDDEAARPQTARDPTVWK</sequence>
<accession>A0AA39L7D1</accession>
<keyword evidence="4 7" id="KW-0472">Membrane</keyword>
<gene>
    <name evidence="9" type="ORF">NLU13_6510</name>
</gene>
<dbReference type="InterPro" id="IPR052337">
    <property type="entry name" value="SAT4-like"/>
</dbReference>
<proteinExistence type="inferred from homology"/>
<reference evidence="9" key="1">
    <citation type="submission" date="2022-10" db="EMBL/GenBank/DDBJ databases">
        <title>Determination and structural analysis of whole genome sequence of Sarocladium strictum F4-1.</title>
        <authorList>
            <person name="Hu L."/>
            <person name="Jiang Y."/>
        </authorList>
    </citation>
    <scope>NUCLEOTIDE SEQUENCE</scope>
    <source>
        <strain evidence="9">F4-1</strain>
    </source>
</reference>
<dbReference type="PANTHER" id="PTHR33048">
    <property type="entry name" value="PTH11-LIKE INTEGRAL MEMBRANE PROTEIN (AFU_ORTHOLOGUE AFUA_5G11245)"/>
    <property type="match status" value="1"/>
</dbReference>
<feature type="domain" description="Rhodopsin" evidence="8">
    <location>
        <begin position="38"/>
        <end position="272"/>
    </location>
</feature>
<evidence type="ECO:0000256" key="5">
    <source>
        <dbReference type="ARBA" id="ARBA00038359"/>
    </source>
</evidence>
<evidence type="ECO:0000256" key="7">
    <source>
        <dbReference type="SAM" id="Phobius"/>
    </source>
</evidence>
<evidence type="ECO:0000313" key="10">
    <source>
        <dbReference type="Proteomes" id="UP001175261"/>
    </source>
</evidence>
<comment type="caution">
    <text evidence="9">The sequence shown here is derived from an EMBL/GenBank/DDBJ whole genome shotgun (WGS) entry which is preliminary data.</text>
</comment>
<dbReference type="GO" id="GO:0016020">
    <property type="term" value="C:membrane"/>
    <property type="evidence" value="ECO:0007669"/>
    <property type="project" value="UniProtKB-SubCell"/>
</dbReference>
<feature type="transmembrane region" description="Helical" evidence="7">
    <location>
        <begin position="178"/>
        <end position="201"/>
    </location>
</feature>
<evidence type="ECO:0000256" key="6">
    <source>
        <dbReference type="SAM" id="MobiDB-lite"/>
    </source>
</evidence>
<dbReference type="EMBL" id="JAPDFR010000005">
    <property type="protein sequence ID" value="KAK0386675.1"/>
    <property type="molecule type" value="Genomic_DNA"/>
</dbReference>
<comment type="similarity">
    <text evidence="5">Belongs to the SAT4 family.</text>
</comment>
<dbReference type="InterPro" id="IPR049326">
    <property type="entry name" value="Rhodopsin_dom_fungi"/>
</dbReference>
<evidence type="ECO:0000313" key="9">
    <source>
        <dbReference type="EMBL" id="KAK0386675.1"/>
    </source>
</evidence>
<evidence type="ECO:0000259" key="8">
    <source>
        <dbReference type="Pfam" id="PF20684"/>
    </source>
</evidence>
<dbReference type="PANTHER" id="PTHR33048:SF146">
    <property type="entry name" value="INTEGRAL MEMBRANE PROTEIN"/>
    <property type="match status" value="1"/>
</dbReference>
<dbReference type="Pfam" id="PF20684">
    <property type="entry name" value="Fung_rhodopsin"/>
    <property type="match status" value="1"/>
</dbReference>
<organism evidence="9 10">
    <name type="scientific">Sarocladium strictum</name>
    <name type="common">Black bundle disease fungus</name>
    <name type="synonym">Acremonium strictum</name>
    <dbReference type="NCBI Taxonomy" id="5046"/>
    <lineage>
        <taxon>Eukaryota</taxon>
        <taxon>Fungi</taxon>
        <taxon>Dikarya</taxon>
        <taxon>Ascomycota</taxon>
        <taxon>Pezizomycotina</taxon>
        <taxon>Sordariomycetes</taxon>
        <taxon>Hypocreomycetidae</taxon>
        <taxon>Hypocreales</taxon>
        <taxon>Sarocladiaceae</taxon>
        <taxon>Sarocladium</taxon>
    </lineage>
</organism>
<protein>
    <recommendedName>
        <fullName evidence="8">Rhodopsin domain-containing protein</fullName>
    </recommendedName>
</protein>